<gene>
    <name evidence="1" type="ORF">K3G42_011100</name>
</gene>
<evidence type="ECO:0000313" key="1">
    <source>
        <dbReference type="EMBL" id="KAH7990755.1"/>
    </source>
</evidence>
<keyword evidence="2" id="KW-1185">Reference proteome</keyword>
<reference evidence="1" key="1">
    <citation type="submission" date="2021-08" db="EMBL/GenBank/DDBJ databases">
        <title>The first chromosome-level gecko genome reveals the dynamic sex chromosomes of Neotropical dwarf geckos (Sphaerodactylidae: Sphaerodactylus).</title>
        <authorList>
            <person name="Pinto B.J."/>
            <person name="Keating S.E."/>
            <person name="Gamble T."/>
        </authorList>
    </citation>
    <scope>NUCLEOTIDE SEQUENCE</scope>
    <source>
        <strain evidence="1">TG3544</strain>
    </source>
</reference>
<organism evidence="1 2">
    <name type="scientific">Sphaerodactylus townsendi</name>
    <dbReference type="NCBI Taxonomy" id="933632"/>
    <lineage>
        <taxon>Eukaryota</taxon>
        <taxon>Metazoa</taxon>
        <taxon>Chordata</taxon>
        <taxon>Craniata</taxon>
        <taxon>Vertebrata</taxon>
        <taxon>Euteleostomi</taxon>
        <taxon>Lepidosauria</taxon>
        <taxon>Squamata</taxon>
        <taxon>Bifurcata</taxon>
        <taxon>Gekkota</taxon>
        <taxon>Sphaerodactylidae</taxon>
        <taxon>Sphaerodactylus</taxon>
    </lineage>
</organism>
<proteinExistence type="predicted"/>
<accession>A0ACB8EEC0</accession>
<sequence>MVAAPISQDAGMIEREENPRKESVIQEPMVPDNVADPAQDPNNQGEDEFEEAELERPDFEEKAGQAGQLGHTDQPAKDATKEKFQKDAAGLRKAADDPADDYQEDQEQDLEDHGGEVEDADDLEPVRGAKGHAEGVGKKDDYY</sequence>
<protein>
    <submittedName>
        <fullName evidence="1">Uncharacterized protein</fullName>
    </submittedName>
</protein>
<dbReference type="Proteomes" id="UP000827872">
    <property type="component" value="Linkage Group LG16"/>
</dbReference>
<name>A0ACB8EEC0_9SAUR</name>
<comment type="caution">
    <text evidence="1">The sequence shown here is derived from an EMBL/GenBank/DDBJ whole genome shotgun (WGS) entry which is preliminary data.</text>
</comment>
<evidence type="ECO:0000313" key="2">
    <source>
        <dbReference type="Proteomes" id="UP000827872"/>
    </source>
</evidence>
<dbReference type="EMBL" id="CM037629">
    <property type="protein sequence ID" value="KAH7990755.1"/>
    <property type="molecule type" value="Genomic_DNA"/>
</dbReference>